<accession>A0A835Y1I2</accession>
<gene>
    <name evidence="3" type="ORF">HYH03_007551</name>
</gene>
<sequence length="207" mass="22618">MSVTSNAGKVRLSQAASTNSPSPLPPSPSPPSPPPPFAPALHVPFPFCECNHTMYNETSKSGLVPFKFGRDLVIKRSGSNRLYCTRLYATACVDPWSPCCTQNLAKIEWWSKDTCRGSVKAVYMDGVRMDQQWAPQGTFKIPALNIARYDIAPAGREVCMELISTSSCPTLSSFCYRGDRGQCFYSAFSTDKACCPVGTFNSTMAAR</sequence>
<name>A0A835Y1I2_9CHLO</name>
<dbReference type="Pfam" id="PF12499">
    <property type="entry name" value="DUF3707"/>
    <property type="match status" value="1"/>
</dbReference>
<evidence type="ECO:0000259" key="2">
    <source>
        <dbReference type="Pfam" id="PF12499"/>
    </source>
</evidence>
<comment type="caution">
    <text evidence="3">The sequence shown here is derived from an EMBL/GenBank/DDBJ whole genome shotgun (WGS) entry which is preliminary data.</text>
</comment>
<proteinExistence type="predicted"/>
<reference evidence="3" key="1">
    <citation type="journal article" date="2020" name="bioRxiv">
        <title>Comparative genomics of Chlamydomonas.</title>
        <authorList>
            <person name="Craig R.J."/>
            <person name="Hasan A.R."/>
            <person name="Ness R.W."/>
            <person name="Keightley P.D."/>
        </authorList>
    </citation>
    <scope>NUCLEOTIDE SEQUENCE</scope>
    <source>
        <strain evidence="3">CCAP 11/70</strain>
    </source>
</reference>
<dbReference type="EMBL" id="JAEHOE010000032">
    <property type="protein sequence ID" value="KAG2494193.1"/>
    <property type="molecule type" value="Genomic_DNA"/>
</dbReference>
<dbReference type="Proteomes" id="UP000612055">
    <property type="component" value="Unassembled WGS sequence"/>
</dbReference>
<dbReference type="AlphaFoldDB" id="A0A835Y1I2"/>
<keyword evidence="4" id="KW-1185">Reference proteome</keyword>
<evidence type="ECO:0000313" key="4">
    <source>
        <dbReference type="Proteomes" id="UP000612055"/>
    </source>
</evidence>
<evidence type="ECO:0000313" key="3">
    <source>
        <dbReference type="EMBL" id="KAG2494193.1"/>
    </source>
</evidence>
<feature type="compositionally biased region" description="Pro residues" evidence="1">
    <location>
        <begin position="22"/>
        <end position="35"/>
    </location>
</feature>
<dbReference type="OrthoDB" id="531118at2759"/>
<evidence type="ECO:0000256" key="1">
    <source>
        <dbReference type="SAM" id="MobiDB-lite"/>
    </source>
</evidence>
<protein>
    <recommendedName>
        <fullName evidence="2">Pherophorin domain-containing protein</fullName>
    </recommendedName>
</protein>
<feature type="domain" description="Pherophorin" evidence="2">
    <location>
        <begin position="45"/>
        <end position="196"/>
    </location>
</feature>
<feature type="region of interest" description="Disordered" evidence="1">
    <location>
        <begin position="1"/>
        <end position="35"/>
    </location>
</feature>
<organism evidence="3 4">
    <name type="scientific">Edaphochlamys debaryana</name>
    <dbReference type="NCBI Taxonomy" id="47281"/>
    <lineage>
        <taxon>Eukaryota</taxon>
        <taxon>Viridiplantae</taxon>
        <taxon>Chlorophyta</taxon>
        <taxon>core chlorophytes</taxon>
        <taxon>Chlorophyceae</taxon>
        <taxon>CS clade</taxon>
        <taxon>Chlamydomonadales</taxon>
        <taxon>Chlamydomonadales incertae sedis</taxon>
        <taxon>Edaphochlamys</taxon>
    </lineage>
</organism>
<dbReference type="InterPro" id="IPR024616">
    <property type="entry name" value="Pherophorin"/>
</dbReference>